<evidence type="ECO:0000313" key="4">
    <source>
        <dbReference type="Proteomes" id="UP001419268"/>
    </source>
</evidence>
<keyword evidence="2" id="KW-0472">Membrane</keyword>
<protein>
    <submittedName>
        <fullName evidence="3">Uncharacterized protein</fullName>
    </submittedName>
</protein>
<accession>A0AAP0JGP5</accession>
<dbReference type="AlphaFoldDB" id="A0AAP0JGP5"/>
<dbReference type="PANTHER" id="PTHR34064">
    <property type="entry name" value="OS04G0672300 PROTEIN"/>
    <property type="match status" value="1"/>
</dbReference>
<feature type="compositionally biased region" description="Polar residues" evidence="1">
    <location>
        <begin position="1"/>
        <end position="14"/>
    </location>
</feature>
<comment type="caution">
    <text evidence="3">The sequence shown here is derived from an EMBL/GenBank/DDBJ whole genome shotgun (WGS) entry which is preliminary data.</text>
</comment>
<evidence type="ECO:0000256" key="2">
    <source>
        <dbReference type="SAM" id="Phobius"/>
    </source>
</evidence>
<proteinExistence type="predicted"/>
<evidence type="ECO:0000256" key="1">
    <source>
        <dbReference type="SAM" id="MobiDB-lite"/>
    </source>
</evidence>
<gene>
    <name evidence="3" type="ORF">Scep_013055</name>
</gene>
<organism evidence="3 4">
    <name type="scientific">Stephania cephalantha</name>
    <dbReference type="NCBI Taxonomy" id="152367"/>
    <lineage>
        <taxon>Eukaryota</taxon>
        <taxon>Viridiplantae</taxon>
        <taxon>Streptophyta</taxon>
        <taxon>Embryophyta</taxon>
        <taxon>Tracheophyta</taxon>
        <taxon>Spermatophyta</taxon>
        <taxon>Magnoliopsida</taxon>
        <taxon>Ranunculales</taxon>
        <taxon>Menispermaceae</taxon>
        <taxon>Menispermoideae</taxon>
        <taxon>Cissampelideae</taxon>
        <taxon>Stephania</taxon>
    </lineage>
</organism>
<sequence length="193" mass="20942">MAENPNSGSDSTSLRVCEIGLEEQPSNPSEMSVSRRDEVSASSDSFVVDMGRFSDGLGHPDKEMMSPNSRITVKMPRSFSRKGSQISQGPVGVADSSSNVTSLGGGCTAENKKFTISPSIPSETKQFTTIEGAHVINIPGETKLMKSHSRQRSWNARLISPRRVLLFFATISSMGTLLLLYFTLSMARAEMES</sequence>
<feature type="region of interest" description="Disordered" evidence="1">
    <location>
        <begin position="1"/>
        <end position="42"/>
    </location>
</feature>
<reference evidence="3 4" key="1">
    <citation type="submission" date="2024-01" db="EMBL/GenBank/DDBJ databases">
        <title>Genome assemblies of Stephania.</title>
        <authorList>
            <person name="Yang L."/>
        </authorList>
    </citation>
    <scope>NUCLEOTIDE SEQUENCE [LARGE SCALE GENOMIC DNA]</scope>
    <source>
        <strain evidence="3">JXDWG</strain>
        <tissue evidence="3">Leaf</tissue>
    </source>
</reference>
<keyword evidence="2" id="KW-1133">Transmembrane helix</keyword>
<dbReference type="EMBL" id="JBBNAG010000005">
    <property type="protein sequence ID" value="KAK9133527.1"/>
    <property type="molecule type" value="Genomic_DNA"/>
</dbReference>
<evidence type="ECO:0000313" key="3">
    <source>
        <dbReference type="EMBL" id="KAK9133527.1"/>
    </source>
</evidence>
<dbReference type="PANTHER" id="PTHR34064:SF4">
    <property type="entry name" value="PROTEIN, PUTATIVE-RELATED"/>
    <property type="match status" value="1"/>
</dbReference>
<feature type="transmembrane region" description="Helical" evidence="2">
    <location>
        <begin position="164"/>
        <end position="184"/>
    </location>
</feature>
<dbReference type="Proteomes" id="UP001419268">
    <property type="component" value="Unassembled WGS sequence"/>
</dbReference>
<keyword evidence="2" id="KW-0812">Transmembrane</keyword>
<name>A0AAP0JGP5_9MAGN</name>
<keyword evidence="4" id="KW-1185">Reference proteome</keyword>